<reference evidence="1 2" key="1">
    <citation type="submission" date="2021-01" db="EMBL/GenBank/DDBJ databases">
        <title>Genomic Encyclopedia of Type Strains, Phase IV (KMG-IV): sequencing the most valuable type-strain genomes for metagenomic binning, comparative biology and taxonomic classification.</title>
        <authorList>
            <person name="Goeker M."/>
        </authorList>
    </citation>
    <scope>NUCLEOTIDE SEQUENCE [LARGE SCALE GENOMIC DNA]</scope>
    <source>
        <strain evidence="1 2">DSM 24834</strain>
    </source>
</reference>
<gene>
    <name evidence="1" type="ORF">JOC86_004000</name>
</gene>
<comment type="caution">
    <text evidence="1">The sequence shown here is derived from an EMBL/GenBank/DDBJ whole genome shotgun (WGS) entry which is preliminary data.</text>
</comment>
<dbReference type="Proteomes" id="UP001646157">
    <property type="component" value="Unassembled WGS sequence"/>
</dbReference>
<sequence>MYYNYYRVNNWQSILNFLQQSLYAEEMVCAMSSELYHIPETQDLKGNNEMHDHLVPASYHRVTSVGSAIRLVNGEQRQSIIATMTTCIVNAEKQDKGVREGLKVMEENASIEYKPVIRMIIRWQNQAESYLKQAKDSLQAMGVSFPSGSDEQGGEY</sequence>
<evidence type="ECO:0000313" key="2">
    <source>
        <dbReference type="Proteomes" id="UP001646157"/>
    </source>
</evidence>
<keyword evidence="2" id="KW-1185">Reference proteome</keyword>
<protein>
    <submittedName>
        <fullName evidence="1">Uncharacterized protein</fullName>
    </submittedName>
</protein>
<name>A0ABS2NHV5_9BACI</name>
<dbReference type="RefSeq" id="WP_205174595.1">
    <property type="nucleotide sequence ID" value="NZ_JAFBDZ010000004.1"/>
</dbReference>
<accession>A0ABS2NHV5</accession>
<organism evidence="1 2">
    <name type="scientific">Rossellomorea pakistanensis</name>
    <dbReference type="NCBI Taxonomy" id="992288"/>
    <lineage>
        <taxon>Bacteria</taxon>
        <taxon>Bacillati</taxon>
        <taxon>Bacillota</taxon>
        <taxon>Bacilli</taxon>
        <taxon>Bacillales</taxon>
        <taxon>Bacillaceae</taxon>
        <taxon>Rossellomorea</taxon>
    </lineage>
</organism>
<proteinExistence type="predicted"/>
<dbReference type="EMBL" id="JAFBDZ010000004">
    <property type="protein sequence ID" value="MBM7587427.1"/>
    <property type="molecule type" value="Genomic_DNA"/>
</dbReference>
<evidence type="ECO:0000313" key="1">
    <source>
        <dbReference type="EMBL" id="MBM7587427.1"/>
    </source>
</evidence>